<proteinExistence type="predicted"/>
<name>A0AAJ5TCH0_9BACT</name>
<dbReference type="AlphaFoldDB" id="A0AAJ5TCH0"/>
<dbReference type="EMBL" id="LR214971">
    <property type="protein sequence ID" value="VEU61324.1"/>
    <property type="molecule type" value="Genomic_DNA"/>
</dbReference>
<evidence type="ECO:0000313" key="2">
    <source>
        <dbReference type="Proteomes" id="UP000289629"/>
    </source>
</evidence>
<dbReference type="Proteomes" id="UP000289629">
    <property type="component" value="Chromosome"/>
</dbReference>
<gene>
    <name evidence="1" type="ORF">NCTC10125_00141</name>
</gene>
<sequence>MKIEFNENKNLDLKLSTPFFQKLEFKNLDISVEIILAKFLKSNIYKKIRKNLYFVKPEYAILVKIFQVSVVLSNNFLGSDNLNFQKIIVTLEDVKILLKNKLLFQNTKKFIKKNLLNIIINSFIFDFFLKNNVELIWFSKNEYKFELVNSLEGNKFLSRKIKSLFCLNKYSRNLFNNLTTINDYILKSKYNIINKINSLNGSKNVLSSNEIYLKNVNFFFDNFQMINRQNIIFNAKISPNWNTETIEISKKFPFIKILKIVSLKYKINENLDNYEILIYSNENQEFLLNTLYKIVVLLTFI</sequence>
<evidence type="ECO:0000313" key="1">
    <source>
        <dbReference type="EMBL" id="VEU61324.1"/>
    </source>
</evidence>
<reference evidence="1 2" key="1">
    <citation type="submission" date="2019-01" db="EMBL/GenBank/DDBJ databases">
        <authorList>
            <consortium name="Pathogen Informatics"/>
        </authorList>
    </citation>
    <scope>NUCLEOTIDE SEQUENCE [LARGE SCALE GENOMIC DNA]</scope>
    <source>
        <strain evidence="1 2">NCTC10125</strain>
    </source>
</reference>
<accession>A0AAJ5TCH0</accession>
<organism evidence="1 2">
    <name type="scientific">Mesomycoplasma dispar</name>
    <dbReference type="NCBI Taxonomy" id="86660"/>
    <lineage>
        <taxon>Bacteria</taxon>
        <taxon>Bacillati</taxon>
        <taxon>Mycoplasmatota</taxon>
        <taxon>Mycoplasmoidales</taxon>
        <taxon>Metamycoplasmataceae</taxon>
        <taxon>Mesomycoplasma</taxon>
    </lineage>
</organism>
<dbReference type="RefSeq" id="WP_232034182.1">
    <property type="nucleotide sequence ID" value="NZ_CP007229.1"/>
</dbReference>
<protein>
    <submittedName>
        <fullName evidence="1">Uncharacterized protein</fullName>
    </submittedName>
</protein>